<keyword evidence="5" id="KW-1185">Reference proteome</keyword>
<evidence type="ECO:0000256" key="1">
    <source>
        <dbReference type="ARBA" id="ARBA00022553"/>
    </source>
</evidence>
<evidence type="ECO:0000313" key="5">
    <source>
        <dbReference type="Proteomes" id="UP001594351"/>
    </source>
</evidence>
<dbReference type="SUPFAM" id="SSF52172">
    <property type="entry name" value="CheY-like"/>
    <property type="match status" value="1"/>
</dbReference>
<dbReference type="CDD" id="cd16936">
    <property type="entry name" value="HATPase_RsbW-like"/>
    <property type="match status" value="1"/>
</dbReference>
<dbReference type="SMART" id="SM00448">
    <property type="entry name" value="REC"/>
    <property type="match status" value="1"/>
</dbReference>
<dbReference type="InterPro" id="IPR050595">
    <property type="entry name" value="Bact_response_regulator"/>
</dbReference>
<dbReference type="InterPro" id="IPR011006">
    <property type="entry name" value="CheY-like_superfamily"/>
</dbReference>
<feature type="modified residue" description="4-aspartylphosphate" evidence="2">
    <location>
        <position position="56"/>
    </location>
</feature>
<comment type="caution">
    <text evidence="4">The sequence shown here is derived from an EMBL/GenBank/DDBJ whole genome shotgun (WGS) entry which is preliminary data.</text>
</comment>
<dbReference type="SUPFAM" id="SSF55874">
    <property type="entry name" value="ATPase domain of HSP90 chaperone/DNA topoisomerase II/histidine kinase"/>
    <property type="match status" value="1"/>
</dbReference>
<dbReference type="Gene3D" id="3.40.50.2300">
    <property type="match status" value="1"/>
</dbReference>
<protein>
    <submittedName>
        <fullName evidence="4">Response regulator</fullName>
    </submittedName>
</protein>
<dbReference type="InterPro" id="IPR001789">
    <property type="entry name" value="Sig_transdc_resp-reg_receiver"/>
</dbReference>
<keyword evidence="1 2" id="KW-0597">Phosphoprotein</keyword>
<dbReference type="EMBL" id="JBHPBY010000077">
    <property type="protein sequence ID" value="MFC1850116.1"/>
    <property type="molecule type" value="Genomic_DNA"/>
</dbReference>
<dbReference type="Pfam" id="PF00072">
    <property type="entry name" value="Response_reg"/>
    <property type="match status" value="1"/>
</dbReference>
<gene>
    <name evidence="4" type="ORF">ACFL27_07995</name>
</gene>
<proteinExistence type="predicted"/>
<dbReference type="PANTHER" id="PTHR44591">
    <property type="entry name" value="STRESS RESPONSE REGULATOR PROTEIN 1"/>
    <property type="match status" value="1"/>
</dbReference>
<dbReference type="Pfam" id="PF13581">
    <property type="entry name" value="HATPase_c_2"/>
    <property type="match status" value="1"/>
</dbReference>
<dbReference type="Proteomes" id="UP001594351">
    <property type="component" value="Unassembled WGS sequence"/>
</dbReference>
<dbReference type="PROSITE" id="PS50110">
    <property type="entry name" value="RESPONSE_REGULATORY"/>
    <property type="match status" value="1"/>
</dbReference>
<sequence>MAEKTTYVLAVDDDVHVLRTLKAIVKEFGMTPLLAENVPEALTILKEYPIDIILTDMIMPEIDGLAFIDIVKNTYPTIPIAVLSAYGSISDTVAALSKGAYNFIPKPFSVEGIKAIIEKGLRLRKLSLNTDVLSGYITNETRFEFPNDPNLFPAIQYYLVKECQWRGIEEDSLLTNISICLDETLMNAYVHGNQEDEQRKIKLSAHFSNHILSISVQDEGAGFDSSSIITEVEKLDPLTMNNKGLFIVQNIVERIEFNDSGNEIRFFFSY</sequence>
<evidence type="ECO:0000259" key="3">
    <source>
        <dbReference type="PROSITE" id="PS50110"/>
    </source>
</evidence>
<evidence type="ECO:0000313" key="4">
    <source>
        <dbReference type="EMBL" id="MFC1850116.1"/>
    </source>
</evidence>
<dbReference type="PANTHER" id="PTHR44591:SF3">
    <property type="entry name" value="RESPONSE REGULATORY DOMAIN-CONTAINING PROTEIN"/>
    <property type="match status" value="1"/>
</dbReference>
<accession>A0ABV6YVA1</accession>
<name>A0ABV6YVA1_UNCC1</name>
<dbReference type="InterPro" id="IPR003594">
    <property type="entry name" value="HATPase_dom"/>
</dbReference>
<organism evidence="4 5">
    <name type="scientific">candidate division CSSED10-310 bacterium</name>
    <dbReference type="NCBI Taxonomy" id="2855610"/>
    <lineage>
        <taxon>Bacteria</taxon>
        <taxon>Bacteria division CSSED10-310</taxon>
    </lineage>
</organism>
<evidence type="ECO:0000256" key="2">
    <source>
        <dbReference type="PROSITE-ProRule" id="PRU00169"/>
    </source>
</evidence>
<dbReference type="InterPro" id="IPR036890">
    <property type="entry name" value="HATPase_C_sf"/>
</dbReference>
<reference evidence="4 5" key="1">
    <citation type="submission" date="2024-09" db="EMBL/GenBank/DDBJ databases">
        <title>Laminarin stimulates single cell rates of sulfate reduction while oxygen inhibits transcriptomic activity in coastal marine sediment.</title>
        <authorList>
            <person name="Lindsay M."/>
            <person name="Orcutt B."/>
            <person name="Emerson D."/>
            <person name="Stepanauskas R."/>
            <person name="D'Angelo T."/>
        </authorList>
    </citation>
    <scope>NUCLEOTIDE SEQUENCE [LARGE SCALE GENOMIC DNA]</scope>
    <source>
        <strain evidence="4">SAG AM-311-K15</strain>
    </source>
</reference>
<dbReference type="Gene3D" id="3.30.565.10">
    <property type="entry name" value="Histidine kinase-like ATPase, C-terminal domain"/>
    <property type="match status" value="1"/>
</dbReference>
<feature type="domain" description="Response regulatory" evidence="3">
    <location>
        <begin position="7"/>
        <end position="121"/>
    </location>
</feature>